<dbReference type="EMBL" id="LEKV01003817">
    <property type="protein sequence ID" value="KVH97838.1"/>
    <property type="molecule type" value="Genomic_DNA"/>
</dbReference>
<proteinExistence type="predicted"/>
<comment type="caution">
    <text evidence="3">The sequence shown here is derived from an EMBL/GenBank/DDBJ whole genome shotgun (WGS) entry which is preliminary data.</text>
</comment>
<evidence type="ECO:0000256" key="2">
    <source>
        <dbReference type="SAM" id="Phobius"/>
    </source>
</evidence>
<gene>
    <name evidence="3" type="ORF">Ccrd_000034</name>
</gene>
<dbReference type="AlphaFoldDB" id="A0A103XVV5"/>
<dbReference type="PANTHER" id="PTHR35280">
    <property type="entry name" value="F17L21.9"/>
    <property type="match status" value="1"/>
</dbReference>
<accession>A0A103XVV5</accession>
<keyword evidence="2" id="KW-0812">Transmembrane</keyword>
<keyword evidence="2" id="KW-1133">Transmembrane helix</keyword>
<evidence type="ECO:0000313" key="4">
    <source>
        <dbReference type="Proteomes" id="UP000243975"/>
    </source>
</evidence>
<keyword evidence="2" id="KW-0472">Membrane</keyword>
<dbReference type="Proteomes" id="UP000243975">
    <property type="component" value="Unassembled WGS sequence"/>
</dbReference>
<dbReference type="OMA" id="MFKGKIR"/>
<feature type="compositionally biased region" description="Polar residues" evidence="1">
    <location>
        <begin position="163"/>
        <end position="172"/>
    </location>
</feature>
<name>A0A103XVV5_CYNCS</name>
<dbReference type="Gramene" id="KVH97838">
    <property type="protein sequence ID" value="KVH97838"/>
    <property type="gene ID" value="Ccrd_000034"/>
</dbReference>
<dbReference type="STRING" id="59895.A0A103XVV5"/>
<dbReference type="PANTHER" id="PTHR35280:SF1">
    <property type="entry name" value="F17L21.9"/>
    <property type="match status" value="1"/>
</dbReference>
<organism evidence="3 4">
    <name type="scientific">Cynara cardunculus var. scolymus</name>
    <name type="common">Globe artichoke</name>
    <name type="synonym">Cynara scolymus</name>
    <dbReference type="NCBI Taxonomy" id="59895"/>
    <lineage>
        <taxon>Eukaryota</taxon>
        <taxon>Viridiplantae</taxon>
        <taxon>Streptophyta</taxon>
        <taxon>Embryophyta</taxon>
        <taxon>Tracheophyta</taxon>
        <taxon>Spermatophyta</taxon>
        <taxon>Magnoliopsida</taxon>
        <taxon>eudicotyledons</taxon>
        <taxon>Gunneridae</taxon>
        <taxon>Pentapetalae</taxon>
        <taxon>asterids</taxon>
        <taxon>campanulids</taxon>
        <taxon>Asterales</taxon>
        <taxon>Asteraceae</taxon>
        <taxon>Carduoideae</taxon>
        <taxon>Cardueae</taxon>
        <taxon>Carduinae</taxon>
        <taxon>Cynara</taxon>
    </lineage>
</organism>
<keyword evidence="4" id="KW-1185">Reference proteome</keyword>
<protein>
    <submittedName>
        <fullName evidence="3">Uncharacterized protein</fullName>
    </submittedName>
</protein>
<evidence type="ECO:0000256" key="1">
    <source>
        <dbReference type="SAM" id="MobiDB-lite"/>
    </source>
</evidence>
<feature type="region of interest" description="Disordered" evidence="1">
    <location>
        <begin position="150"/>
        <end position="179"/>
    </location>
</feature>
<reference evidence="3 4" key="1">
    <citation type="journal article" date="2016" name="Sci. Rep.">
        <title>The genome sequence of the outbreeding globe artichoke constructed de novo incorporating a phase-aware low-pass sequencing strategy of F1 progeny.</title>
        <authorList>
            <person name="Scaglione D."/>
            <person name="Reyes-Chin-Wo S."/>
            <person name="Acquadro A."/>
            <person name="Froenicke L."/>
            <person name="Portis E."/>
            <person name="Beitel C."/>
            <person name="Tirone M."/>
            <person name="Mauro R."/>
            <person name="Lo Monaco A."/>
            <person name="Mauromicale G."/>
            <person name="Faccioli P."/>
            <person name="Cattivelli L."/>
            <person name="Rieseberg L."/>
            <person name="Michelmore R."/>
            <person name="Lanteri S."/>
        </authorList>
    </citation>
    <scope>NUCLEOTIDE SEQUENCE [LARGE SCALE GENOMIC DNA]</scope>
    <source>
        <strain evidence="3">2C</strain>
    </source>
</reference>
<dbReference type="OrthoDB" id="782808at2759"/>
<evidence type="ECO:0000313" key="3">
    <source>
        <dbReference type="EMBL" id="KVH97838.1"/>
    </source>
</evidence>
<feature type="transmembrane region" description="Helical" evidence="2">
    <location>
        <begin position="104"/>
        <end position="122"/>
    </location>
</feature>
<sequence>MESPSPSASKVEVIKQAIKQVMEEVESSSHDDVDLLSKLMSQLERLETEPEANTEGLAFLAISKLDSMGDDVATKVSKNVPRLEEEEEEEKIAKELKYVKRQNFITHCLLSVMIIVTIAWQISEVSIMLTLKDRVSHPFRSISGVFKGMLKPRKPNGNEEESSVTSITSDLIESSPMHDLRIPELPKMDLSFQDEE</sequence>